<evidence type="ECO:0000259" key="8">
    <source>
        <dbReference type="PROSITE" id="PS50853"/>
    </source>
</evidence>
<keyword evidence="3 5" id="KW-0720">Serine protease</keyword>
<dbReference type="Pfam" id="PF18962">
    <property type="entry name" value="Por_Secre_tail"/>
    <property type="match status" value="1"/>
</dbReference>
<comment type="similarity">
    <text evidence="5 6">Belongs to the peptidase S8 family.</text>
</comment>
<dbReference type="PROSITE" id="PS51892">
    <property type="entry name" value="SUBTILASE"/>
    <property type="match status" value="1"/>
</dbReference>
<evidence type="ECO:0000256" key="4">
    <source>
        <dbReference type="PIRSR" id="PIRSR615500-1"/>
    </source>
</evidence>
<dbReference type="Pfam" id="PF00082">
    <property type="entry name" value="Peptidase_S8"/>
    <property type="match status" value="1"/>
</dbReference>
<dbReference type="InterPro" id="IPR026444">
    <property type="entry name" value="Secre_tail"/>
</dbReference>
<reference evidence="9 10" key="1">
    <citation type="submission" date="2019-08" db="EMBL/GenBank/DDBJ databases">
        <title>Lewinella sp. strain SSH13 Genome sequencing and assembly.</title>
        <authorList>
            <person name="Kim I."/>
        </authorList>
    </citation>
    <scope>NUCLEOTIDE SEQUENCE [LARGE SCALE GENOMIC DNA]</scope>
    <source>
        <strain evidence="9 10">SSH13</strain>
    </source>
</reference>
<dbReference type="CDD" id="cd00063">
    <property type="entry name" value="FN3"/>
    <property type="match status" value="1"/>
</dbReference>
<evidence type="ECO:0000256" key="3">
    <source>
        <dbReference type="ARBA" id="ARBA00022825"/>
    </source>
</evidence>
<gene>
    <name evidence="9" type="ORF">FUA23_04780</name>
</gene>
<dbReference type="PANTHER" id="PTHR42884">
    <property type="entry name" value="PROPROTEIN CONVERTASE SUBTILISIN/KEXIN-RELATED"/>
    <property type="match status" value="1"/>
</dbReference>
<name>A0A5C7FZM3_9BACT</name>
<dbReference type="RefSeq" id="WP_147929586.1">
    <property type="nucleotide sequence ID" value="NZ_VOXD01000005.1"/>
</dbReference>
<dbReference type="InterPro" id="IPR015500">
    <property type="entry name" value="Peptidase_S8_subtilisin-rel"/>
</dbReference>
<dbReference type="PRINTS" id="PR00723">
    <property type="entry name" value="SUBTILISIN"/>
</dbReference>
<evidence type="ECO:0000313" key="10">
    <source>
        <dbReference type="Proteomes" id="UP000321907"/>
    </source>
</evidence>
<dbReference type="GO" id="GO:0004252">
    <property type="term" value="F:serine-type endopeptidase activity"/>
    <property type="evidence" value="ECO:0007669"/>
    <property type="project" value="UniProtKB-UniRule"/>
</dbReference>
<dbReference type="InterPro" id="IPR023827">
    <property type="entry name" value="Peptidase_S8_Asp-AS"/>
</dbReference>
<dbReference type="AlphaFoldDB" id="A0A5C7FZM3"/>
<dbReference type="GO" id="GO:0016485">
    <property type="term" value="P:protein processing"/>
    <property type="evidence" value="ECO:0007669"/>
    <property type="project" value="TreeGrafter"/>
</dbReference>
<dbReference type="Gene3D" id="2.60.40.10">
    <property type="entry name" value="Immunoglobulins"/>
    <property type="match status" value="1"/>
</dbReference>
<feature type="active site" description="Charge relay system" evidence="4 5">
    <location>
        <position position="274"/>
    </location>
</feature>
<dbReference type="InterPro" id="IPR023828">
    <property type="entry name" value="Peptidase_S8_Ser-AS"/>
</dbReference>
<evidence type="ECO:0000256" key="7">
    <source>
        <dbReference type="SAM" id="SignalP"/>
    </source>
</evidence>
<keyword evidence="2 5" id="KW-0378">Hydrolase</keyword>
<evidence type="ECO:0000256" key="2">
    <source>
        <dbReference type="ARBA" id="ARBA00022801"/>
    </source>
</evidence>
<evidence type="ECO:0000256" key="1">
    <source>
        <dbReference type="ARBA" id="ARBA00022670"/>
    </source>
</evidence>
<organism evidence="9 10">
    <name type="scientific">Neolewinella aurantiaca</name>
    <dbReference type="NCBI Taxonomy" id="2602767"/>
    <lineage>
        <taxon>Bacteria</taxon>
        <taxon>Pseudomonadati</taxon>
        <taxon>Bacteroidota</taxon>
        <taxon>Saprospiria</taxon>
        <taxon>Saprospirales</taxon>
        <taxon>Lewinellaceae</taxon>
        <taxon>Neolewinella</taxon>
    </lineage>
</organism>
<dbReference type="NCBIfam" id="TIGR04183">
    <property type="entry name" value="Por_Secre_tail"/>
    <property type="match status" value="1"/>
</dbReference>
<evidence type="ECO:0000313" key="9">
    <source>
        <dbReference type="EMBL" id="TXF90758.1"/>
    </source>
</evidence>
<keyword evidence="1 5" id="KW-0645">Protease</keyword>
<feature type="domain" description="Fibronectin type-III" evidence="8">
    <location>
        <begin position="653"/>
        <end position="743"/>
    </location>
</feature>
<dbReference type="SUPFAM" id="SSF49265">
    <property type="entry name" value="Fibronectin type III"/>
    <property type="match status" value="1"/>
</dbReference>
<comment type="caution">
    <text evidence="9">The sequence shown here is derived from an EMBL/GenBank/DDBJ whole genome shotgun (WGS) entry which is preliminary data.</text>
</comment>
<dbReference type="Pfam" id="PF00041">
    <property type="entry name" value="fn3"/>
    <property type="match status" value="1"/>
</dbReference>
<dbReference type="SMART" id="SM00060">
    <property type="entry name" value="FN3"/>
    <property type="match status" value="1"/>
</dbReference>
<dbReference type="PROSITE" id="PS50853">
    <property type="entry name" value="FN3"/>
    <property type="match status" value="1"/>
</dbReference>
<protein>
    <submittedName>
        <fullName evidence="9">S8 family serine peptidase</fullName>
    </submittedName>
</protein>
<proteinExistence type="inferred from homology"/>
<evidence type="ECO:0000256" key="6">
    <source>
        <dbReference type="RuleBase" id="RU003355"/>
    </source>
</evidence>
<dbReference type="InterPro" id="IPR003961">
    <property type="entry name" value="FN3_dom"/>
</dbReference>
<feature type="active site" description="Charge relay system" evidence="4 5">
    <location>
        <position position="448"/>
    </location>
</feature>
<feature type="signal peptide" evidence="7">
    <location>
        <begin position="1"/>
        <end position="20"/>
    </location>
</feature>
<sequence length="1000" mass="104135">MLRFLLLAAACLLWTSTSFAQSQHYFVDQQKVNLAPTTTQFIVTADESITLQSVKADDIKKYESWPYKPYAVLETTRAMTTDEVVASLGFDTDEVQVSTAFSLDDGFVIYPTRNIAFKTGDKNDIVAIQQILGQYGIKSIEKKYGTYRVELNELAQVFDASNALYTSGLVEFSHPDFYAPIQRFQINDPLFGEQFQMHNTGQTIDGVSGGNDIDCNALEAWGLTLGSSSITVAVIDDGLEDHEDLETASGVSRYTNGFSPVNNGNGDAVSGSAHGVSCAGSIAASHNNIGVRGVAPLVNLISVNIFVGGESNQDLADAISWAKNNGADVMSNSWGFGSCTYSISVLNNALADANSNGRGGLGCVITFASGNDYQSCVSYPGDNVNVIGVGAIANTGARSAYSNYGPALDIVAPSNNVGGPGAGVRTTDRMGSNGYNGTNYTNTFGGTSSATPVVSGVAALVLGFNPNLTSSEVKSILYSTATDMGASGYDTQFGNGRVNALAAIQAAGGTGGPTCSDGIQNGQETGVDCGGPTCPSCPPVGCNGTDVTLSITLDNYPEETSWTLTNDAGVTVESGGTYGSQADGSTVTIDLCLVDDCYTFTILDAYGDGICCSYGSGSYTLSQGSTVLASGGSFGSSEATDFCIGGSPADTAPPSTPTGVSVSNEAETSVLLSWNASSDNVGVTGYNIFVDGASAGSVSGTSATINGLTACTTYSFSVSAFDAAGNTSGTGSATGTTTGCSSGGGDPIDIDGAYFESGLDGWTDGGSDCFRYSGTRSYEGTRSMRLRDNSGVASSMTKGFNLSGLNNVEISFIFYPNSMENGEDFWVRYNSGSGWQTVATYAAGSSFSNGSFYSATIVLDAAQYSLNANSQFRIQCDASANGDQVYIDAVTVRGNVATTTSPGQLDLQQLPTVTLFDEGPESEQEVRIAPNPADDIIMVSADEPILEVSVLTIDGKQLMVRTFEGVEQATLRVDDLPTGLYLISVLTNEERNAERVVIRR</sequence>
<dbReference type="Proteomes" id="UP000321907">
    <property type="component" value="Unassembled WGS sequence"/>
</dbReference>
<dbReference type="SUPFAM" id="SSF52743">
    <property type="entry name" value="Subtilisin-like"/>
    <property type="match status" value="1"/>
</dbReference>
<accession>A0A5C7FZM3</accession>
<dbReference type="PROSITE" id="PS00138">
    <property type="entry name" value="SUBTILASE_SER"/>
    <property type="match status" value="1"/>
</dbReference>
<evidence type="ECO:0000256" key="5">
    <source>
        <dbReference type="PROSITE-ProRule" id="PRU01240"/>
    </source>
</evidence>
<keyword evidence="10" id="KW-1185">Reference proteome</keyword>
<dbReference type="InterPro" id="IPR013783">
    <property type="entry name" value="Ig-like_fold"/>
</dbReference>
<dbReference type="PROSITE" id="PS00136">
    <property type="entry name" value="SUBTILASE_ASP"/>
    <property type="match status" value="1"/>
</dbReference>
<feature type="active site" description="Charge relay system" evidence="4 5">
    <location>
        <position position="236"/>
    </location>
</feature>
<dbReference type="Gene3D" id="3.40.50.200">
    <property type="entry name" value="Peptidase S8/S53 domain"/>
    <property type="match status" value="1"/>
</dbReference>
<dbReference type="InterPro" id="IPR036852">
    <property type="entry name" value="Peptidase_S8/S53_dom_sf"/>
</dbReference>
<feature type="chain" id="PRO_5022745695" evidence="7">
    <location>
        <begin position="21"/>
        <end position="1000"/>
    </location>
</feature>
<dbReference type="EMBL" id="VOXD01000005">
    <property type="protein sequence ID" value="TXF90758.1"/>
    <property type="molecule type" value="Genomic_DNA"/>
</dbReference>
<dbReference type="PANTHER" id="PTHR42884:SF14">
    <property type="entry name" value="NEUROENDOCRINE CONVERTASE 1"/>
    <property type="match status" value="1"/>
</dbReference>
<dbReference type="GO" id="GO:0016020">
    <property type="term" value="C:membrane"/>
    <property type="evidence" value="ECO:0007669"/>
    <property type="project" value="TreeGrafter"/>
</dbReference>
<keyword evidence="7" id="KW-0732">Signal</keyword>
<dbReference type="OrthoDB" id="9798386at2"/>
<dbReference type="InterPro" id="IPR000209">
    <property type="entry name" value="Peptidase_S8/S53_dom"/>
</dbReference>
<dbReference type="InterPro" id="IPR036116">
    <property type="entry name" value="FN3_sf"/>
</dbReference>